<keyword evidence="1" id="KW-0732">Signal</keyword>
<name>A0A5B0Q7Q4_PUCGR</name>
<keyword evidence="3" id="KW-1185">Reference proteome</keyword>
<dbReference type="AlphaFoldDB" id="A0A5B0Q7Q4"/>
<comment type="caution">
    <text evidence="2">The sequence shown here is derived from an EMBL/GenBank/DDBJ whole genome shotgun (WGS) entry which is preliminary data.</text>
</comment>
<dbReference type="OrthoDB" id="2503004at2759"/>
<evidence type="ECO:0000313" key="3">
    <source>
        <dbReference type="Proteomes" id="UP000324748"/>
    </source>
</evidence>
<dbReference type="Proteomes" id="UP000324748">
    <property type="component" value="Unassembled WGS sequence"/>
</dbReference>
<reference evidence="2 3" key="1">
    <citation type="submission" date="2019-05" db="EMBL/GenBank/DDBJ databases">
        <title>Emergence of the Ug99 lineage of the wheat stem rust pathogen through somatic hybridization.</title>
        <authorList>
            <person name="Li F."/>
            <person name="Upadhyaya N.M."/>
            <person name="Sperschneider J."/>
            <person name="Matny O."/>
            <person name="Nguyen-Phuc H."/>
            <person name="Mago R."/>
            <person name="Raley C."/>
            <person name="Miller M.E."/>
            <person name="Silverstein K.A.T."/>
            <person name="Henningsen E."/>
            <person name="Hirsch C.D."/>
            <person name="Visser B."/>
            <person name="Pretorius Z.A."/>
            <person name="Steffenson B.J."/>
            <person name="Schwessinger B."/>
            <person name="Dodds P.N."/>
            <person name="Figueroa M."/>
        </authorList>
    </citation>
    <scope>NUCLEOTIDE SEQUENCE [LARGE SCALE GENOMIC DNA]</scope>
    <source>
        <strain evidence="2">21-0</strain>
    </source>
</reference>
<feature type="signal peptide" evidence="1">
    <location>
        <begin position="1"/>
        <end position="20"/>
    </location>
</feature>
<sequence>MRVSCSLVSTVILLAGQSQSAPILGLDGGLLSTNLQLLGGLTHTIEGVPVAGQLTNGLLGVSNDGTSAGLLTTDGPDGGSKLAEVLEVSKPDSLVEGSKSGDLLTLSGYNGRDSLLETHGLFGKSPLKKRFSLPLIGEVGVFDGFTTKAKSMASDLGSKLSGILRRRSTLPSLPSPTSALGNMPFVGYIPGMPSLPAMSTLPFVRSIPGLGLVPGLGSTTAASGLGATANNIASAHRTATEAALDGLMNSINSAFLGTWGGFSKAPTAVDSFF</sequence>
<dbReference type="EMBL" id="VSWC01000028">
    <property type="protein sequence ID" value="KAA1109103.1"/>
    <property type="molecule type" value="Genomic_DNA"/>
</dbReference>
<protein>
    <submittedName>
        <fullName evidence="2">Uncharacterized protein</fullName>
    </submittedName>
</protein>
<evidence type="ECO:0000313" key="2">
    <source>
        <dbReference type="EMBL" id="KAA1109103.1"/>
    </source>
</evidence>
<evidence type="ECO:0000256" key="1">
    <source>
        <dbReference type="SAM" id="SignalP"/>
    </source>
</evidence>
<proteinExistence type="predicted"/>
<feature type="chain" id="PRO_5022673045" evidence="1">
    <location>
        <begin position="21"/>
        <end position="273"/>
    </location>
</feature>
<accession>A0A5B0Q7Q4</accession>
<organism evidence="2 3">
    <name type="scientific">Puccinia graminis f. sp. tritici</name>
    <dbReference type="NCBI Taxonomy" id="56615"/>
    <lineage>
        <taxon>Eukaryota</taxon>
        <taxon>Fungi</taxon>
        <taxon>Dikarya</taxon>
        <taxon>Basidiomycota</taxon>
        <taxon>Pucciniomycotina</taxon>
        <taxon>Pucciniomycetes</taxon>
        <taxon>Pucciniales</taxon>
        <taxon>Pucciniaceae</taxon>
        <taxon>Puccinia</taxon>
    </lineage>
</organism>
<gene>
    <name evidence="2" type="ORF">PGT21_033124</name>
</gene>